<dbReference type="OrthoDB" id="9804478at2"/>
<keyword evidence="5 9" id="KW-0067">ATP-binding</keyword>
<dbReference type="KEGG" id="mcd:MCRO_0265"/>
<keyword evidence="11" id="KW-0347">Helicase</keyword>
<dbReference type="PANTHER" id="PTHR42848:SF1">
    <property type="entry name" value="HOLLIDAY JUNCTION BRANCH MIGRATION COMPLEX SUBUNIT RUVB"/>
    <property type="match status" value="1"/>
</dbReference>
<feature type="binding site" evidence="9">
    <location>
        <position position="295"/>
    </location>
    <ligand>
        <name>DNA</name>
        <dbReference type="ChEBI" id="CHEBI:16991"/>
    </ligand>
</feature>
<dbReference type="SUPFAM" id="SSF52540">
    <property type="entry name" value="P-loop containing nucleoside triphosphate hydrolases"/>
    <property type="match status" value="1"/>
</dbReference>
<dbReference type="Gene3D" id="3.40.50.300">
    <property type="entry name" value="P-loop containing nucleotide triphosphate hydrolases"/>
    <property type="match status" value="1"/>
</dbReference>
<evidence type="ECO:0000256" key="4">
    <source>
        <dbReference type="ARBA" id="ARBA00022801"/>
    </source>
</evidence>
<feature type="binding site" evidence="9">
    <location>
        <position position="6"/>
    </location>
    <ligand>
        <name>ATP</name>
        <dbReference type="ChEBI" id="CHEBI:30616"/>
    </ligand>
</feature>
<dbReference type="HAMAP" id="MF_00016">
    <property type="entry name" value="DNA_HJ_migration_RuvB"/>
    <property type="match status" value="1"/>
</dbReference>
<dbReference type="PANTHER" id="PTHR42848">
    <property type="match status" value="1"/>
</dbReference>
<evidence type="ECO:0000313" key="12">
    <source>
        <dbReference type="Proteomes" id="UP000001845"/>
    </source>
</evidence>
<dbReference type="Pfam" id="PF05491">
    <property type="entry name" value="WHD_RuvB"/>
    <property type="match status" value="1"/>
</dbReference>
<accession>D5E574</accession>
<reference evidence="12" key="1">
    <citation type="submission" date="2010-03" db="EMBL/GenBank/DDBJ databases">
        <title>The complete genome of Mycoplasma crocodyli MP145.</title>
        <authorList>
            <person name="Glass J.I."/>
            <person name="Durkin A.S."/>
            <person name="Hostetler J."/>
            <person name="Jackson J."/>
            <person name="Johnson J."/>
            <person name="May M.A."/>
            <person name="Paralanov V."/>
            <person name="Radune D."/>
            <person name="Szczypinski B."/>
            <person name="Brown D.R."/>
        </authorList>
    </citation>
    <scope>NUCLEOTIDE SEQUENCE [LARGE SCALE GENOMIC DNA]</scope>
    <source>
        <strain evidence="12">ATCC 51981 / MP145</strain>
    </source>
</reference>
<comment type="similarity">
    <text evidence="9">Belongs to the RuvB family.</text>
</comment>
<dbReference type="GO" id="GO:0006281">
    <property type="term" value="P:DNA repair"/>
    <property type="evidence" value="ECO:0007669"/>
    <property type="project" value="UniProtKB-UniRule"/>
</dbReference>
<reference evidence="11 12" key="3">
    <citation type="journal article" date="2011" name="J. Bacteriol.">
        <title>Genome sequences of Mycoplasma alligatoris A21JP2T and Mycoplasma crocodyli MP145T.</title>
        <authorList>
            <person name="Brown D.R."/>
            <person name="Farmerie W.G."/>
            <person name="May M."/>
            <person name="Benders G.A."/>
            <person name="Durkin A.S."/>
            <person name="Hlavinka K."/>
            <person name="Hostetler J."/>
            <person name="Jackson J."/>
            <person name="Johnson J."/>
            <person name="Miller R.H."/>
            <person name="Paralanov V."/>
            <person name="Radune D."/>
            <person name="Szczypinski B."/>
            <person name="Glass J.I."/>
        </authorList>
    </citation>
    <scope>NUCLEOTIDE SEQUENCE [LARGE SCALE GENOMIC DNA]</scope>
    <source>
        <strain evidence="12">ATCC 51981 / MP145</strain>
    </source>
</reference>
<dbReference type="EC" id="3.6.4.-" evidence="9"/>
<comment type="caution">
    <text evidence="9">Lacks conserved residue(s) required for the propagation of feature annotation.</text>
</comment>
<dbReference type="GO" id="GO:0006310">
    <property type="term" value="P:DNA recombination"/>
    <property type="evidence" value="ECO:0007669"/>
    <property type="project" value="UniProtKB-UniRule"/>
</dbReference>
<comment type="subunit">
    <text evidence="9">Homohexamer. Forms an RuvA(8)-RuvB(12)-Holliday junction (HJ) complex. HJ DNA is sandwiched between 2 RuvA tetramers; dsDNA enters through RuvA and exits via RuvB. An RuvB hexamer assembles on each DNA strand where it exits the tetramer. Each RuvB hexamer is contacted by two RuvA subunits (via domain III) on 2 adjacent RuvB subunits; this complex drives branch migration. In the full resolvosome a probable DNA-RuvA(4)-RuvB(12)-RuvC(2) complex forms which resolves the HJ.</text>
</comment>
<evidence type="ECO:0000256" key="5">
    <source>
        <dbReference type="ARBA" id="ARBA00022840"/>
    </source>
</evidence>
<dbReference type="GO" id="GO:0000400">
    <property type="term" value="F:four-way junction DNA binding"/>
    <property type="evidence" value="ECO:0007669"/>
    <property type="project" value="UniProtKB-UniRule"/>
</dbReference>
<keyword evidence="3 9" id="KW-0227">DNA damage</keyword>
<evidence type="ECO:0000256" key="8">
    <source>
        <dbReference type="ARBA" id="ARBA00023204"/>
    </source>
</evidence>
<feature type="region of interest" description="Head domain (RuvB-H)" evidence="9">
    <location>
        <begin position="240"/>
        <end position="314"/>
    </location>
</feature>
<comment type="catalytic activity">
    <reaction evidence="9">
        <text>ATP + H2O = ADP + phosphate + H(+)</text>
        <dbReference type="Rhea" id="RHEA:13065"/>
        <dbReference type="ChEBI" id="CHEBI:15377"/>
        <dbReference type="ChEBI" id="CHEBI:15378"/>
        <dbReference type="ChEBI" id="CHEBI:30616"/>
        <dbReference type="ChEBI" id="CHEBI:43474"/>
        <dbReference type="ChEBI" id="CHEBI:456216"/>
    </reaction>
</comment>
<dbReference type="EMBL" id="CP001991">
    <property type="protein sequence ID" value="ADE19714.1"/>
    <property type="molecule type" value="Genomic_DNA"/>
</dbReference>
<dbReference type="InterPro" id="IPR027417">
    <property type="entry name" value="P-loop_NTPase"/>
</dbReference>
<name>D5E574_MYCCM</name>
<dbReference type="SMART" id="SM00382">
    <property type="entry name" value="AAA"/>
    <property type="match status" value="1"/>
</dbReference>
<evidence type="ECO:0000256" key="2">
    <source>
        <dbReference type="ARBA" id="ARBA00022741"/>
    </source>
</evidence>
<keyword evidence="6 9" id="KW-0238">DNA-binding</keyword>
<keyword evidence="8 9" id="KW-0234">DNA repair</keyword>
<dbReference type="Pfam" id="PF17864">
    <property type="entry name" value="AAA_lid_4"/>
    <property type="match status" value="1"/>
</dbReference>
<dbReference type="CDD" id="cd00009">
    <property type="entry name" value="AAA"/>
    <property type="match status" value="1"/>
</dbReference>
<evidence type="ECO:0000256" key="1">
    <source>
        <dbReference type="ARBA" id="ARBA00022490"/>
    </source>
</evidence>
<dbReference type="NCBIfam" id="TIGR00635">
    <property type="entry name" value="ruvB"/>
    <property type="match status" value="1"/>
</dbReference>
<evidence type="ECO:0000259" key="10">
    <source>
        <dbReference type="SMART" id="SM00382"/>
    </source>
</evidence>
<dbReference type="GO" id="GO:0005524">
    <property type="term" value="F:ATP binding"/>
    <property type="evidence" value="ECO:0007669"/>
    <property type="project" value="UniProtKB-UniRule"/>
</dbReference>
<dbReference type="Gene3D" id="1.10.8.60">
    <property type="match status" value="1"/>
</dbReference>
<feature type="binding site" evidence="9">
    <location>
        <begin position="113"/>
        <end position="115"/>
    </location>
    <ligand>
        <name>ATP</name>
        <dbReference type="ChEBI" id="CHEBI:30616"/>
    </ligand>
</feature>
<evidence type="ECO:0000313" key="11">
    <source>
        <dbReference type="EMBL" id="ADE19714.1"/>
    </source>
</evidence>
<comment type="domain">
    <text evidence="9">Has 3 domains, the large (RuvB-L) and small ATPase (RuvB-S) domains and the C-terminal head (RuvB-H) domain. The head domain binds DNA, while the ATPase domains jointly bind ATP, ADP or are empty depending on the state of the subunit in the translocation cycle. During a single DNA translocation step the structure of each domain remains the same, but their relative positions change.</text>
</comment>
<keyword evidence="1 9" id="KW-0963">Cytoplasm</keyword>
<comment type="subcellular location">
    <subcellularLocation>
        <location evidence="9">Cytoplasm</location>
    </subcellularLocation>
</comment>
<dbReference type="GO" id="GO:0016887">
    <property type="term" value="F:ATP hydrolysis activity"/>
    <property type="evidence" value="ECO:0007669"/>
    <property type="project" value="RHEA"/>
</dbReference>
<keyword evidence="2 9" id="KW-0547">Nucleotide-binding</keyword>
<dbReference type="SUPFAM" id="SSF46785">
    <property type="entry name" value="Winged helix' DNA-binding domain"/>
    <property type="match status" value="1"/>
</dbReference>
<feature type="binding site" evidence="9">
    <location>
        <position position="50"/>
    </location>
    <ligand>
        <name>ATP</name>
        <dbReference type="ChEBI" id="CHEBI:30616"/>
    </ligand>
</feature>
<feature type="binding site" evidence="9">
    <location>
        <position position="300"/>
    </location>
    <ligand>
        <name>DNA</name>
        <dbReference type="ChEBI" id="CHEBI:16991"/>
    </ligand>
</feature>
<organism evidence="11 12">
    <name type="scientific">Mycoplasma crocodyli (strain ATCC 51981 / MP145)</name>
    <dbReference type="NCBI Taxonomy" id="512564"/>
    <lineage>
        <taxon>Bacteria</taxon>
        <taxon>Bacillati</taxon>
        <taxon>Mycoplasmatota</taxon>
        <taxon>Mollicutes</taxon>
        <taxon>Mycoplasmataceae</taxon>
        <taxon>Mycoplasma</taxon>
    </lineage>
</organism>
<dbReference type="InterPro" id="IPR008823">
    <property type="entry name" value="RuvB_wg_C"/>
</dbReference>
<dbReference type="eggNOG" id="COG2255">
    <property type="taxonomic scope" value="Bacteria"/>
</dbReference>
<dbReference type="InterPro" id="IPR004605">
    <property type="entry name" value="DNA_helicase_Holl-junc_RuvB"/>
</dbReference>
<keyword evidence="4 9" id="KW-0378">Hydrolase</keyword>
<comment type="function">
    <text evidence="9">The RuvA-RuvB-RuvC complex processes Holliday junction (HJ) DNA during genetic recombination and DNA repair, while the RuvA-RuvB complex plays an important role in the rescue of blocked DNA replication forks via replication fork reversal (RFR). RuvA specifically binds to HJ cruciform DNA, conferring on it an open structure. The RuvB hexamer acts as an ATP-dependent pump, pulling dsDNA into and through the RuvAB complex. RuvB forms 2 homohexamers on either side of HJ DNA bound by 1 or 2 RuvA tetramers; 4 subunits per hexamer contact DNA at a time. Coordinated motions by a converter formed by DNA-disengaged RuvB subunits stimulates ATP hydrolysis and nucleotide exchange. Immobilization of the converter enables RuvB to convert the ATP-contained energy into a lever motion, pulling 2 nucleotides of DNA out of the RuvA tetramer per ATP hydrolyzed, thus driving DNA branch migration. The RuvB motors rotate together with the DNA substrate, which together with the progressing nucleotide cycle form the mechanistic basis for DNA recombination by continuous HJ branch migration. Branch migration allows RuvC to scan DNA until it finds its consensus sequence, where it cleaves and resolves cruciform DNA.</text>
</comment>
<evidence type="ECO:0000256" key="9">
    <source>
        <dbReference type="HAMAP-Rule" id="MF_00016"/>
    </source>
</evidence>
<dbReference type="STRING" id="512564.MCRO_0265"/>
<dbReference type="Proteomes" id="UP000001845">
    <property type="component" value="Chromosome"/>
</dbReference>
<dbReference type="NCBIfam" id="NF000868">
    <property type="entry name" value="PRK00080.1"/>
    <property type="match status" value="1"/>
</dbReference>
<reference key="2">
    <citation type="submission" date="2010-03" db="EMBL/GenBank/DDBJ databases">
        <authorList>
            <person name="Ma Z."/>
            <person name="Wang X."/>
            <person name="Liu H."/>
        </authorList>
    </citation>
    <scope>NUCLEOTIDE SEQUENCE</scope>
    <source>
        <strain>MP145</strain>
    </source>
</reference>
<dbReference type="Pfam" id="PF05496">
    <property type="entry name" value="RuvB_N"/>
    <property type="match status" value="1"/>
</dbReference>
<feature type="binding site" evidence="9">
    <location>
        <position position="52"/>
    </location>
    <ligand>
        <name>ATP</name>
        <dbReference type="ChEBI" id="CHEBI:30616"/>
    </ligand>
</feature>
<dbReference type="AlphaFoldDB" id="D5E574"/>
<proteinExistence type="inferred from homology"/>
<dbReference type="InterPro" id="IPR036390">
    <property type="entry name" value="WH_DNA-bd_sf"/>
</dbReference>
<evidence type="ECO:0000256" key="7">
    <source>
        <dbReference type="ARBA" id="ARBA00023172"/>
    </source>
</evidence>
<dbReference type="InterPro" id="IPR008824">
    <property type="entry name" value="RuvB-like_N"/>
</dbReference>
<dbReference type="InterPro" id="IPR036388">
    <property type="entry name" value="WH-like_DNA-bd_sf"/>
</dbReference>
<feature type="binding site" evidence="9">
    <location>
        <position position="47"/>
    </location>
    <ligand>
        <name>ATP</name>
        <dbReference type="ChEBI" id="CHEBI:30616"/>
    </ligand>
</feature>
<dbReference type="GO" id="GO:0009378">
    <property type="term" value="F:four-way junction helicase activity"/>
    <property type="evidence" value="ECO:0007669"/>
    <property type="project" value="InterPro"/>
</dbReference>
<evidence type="ECO:0000256" key="3">
    <source>
        <dbReference type="ARBA" id="ARBA00022763"/>
    </source>
</evidence>
<keyword evidence="12" id="KW-1185">Reference proteome</keyword>
<evidence type="ECO:0000256" key="6">
    <source>
        <dbReference type="ARBA" id="ARBA00023125"/>
    </source>
</evidence>
<feature type="binding site" evidence="9">
    <location>
        <position position="166"/>
    </location>
    <ligand>
        <name>ATP</name>
        <dbReference type="ChEBI" id="CHEBI:30616"/>
    </ligand>
</feature>
<feature type="binding site" evidence="9">
    <location>
        <position position="51"/>
    </location>
    <ligand>
        <name>ATP</name>
        <dbReference type="ChEBI" id="CHEBI:30616"/>
    </ligand>
</feature>
<feature type="binding site" evidence="9">
    <location>
        <position position="203"/>
    </location>
    <ligand>
        <name>ATP</name>
        <dbReference type="ChEBI" id="CHEBI:30616"/>
    </ligand>
</feature>
<feature type="region of interest" description="Small ATPAse domain (RuvB-S)" evidence="9">
    <location>
        <begin position="167"/>
        <end position="237"/>
    </location>
</feature>
<gene>
    <name evidence="9 11" type="primary">ruvB</name>
    <name evidence="11" type="ordered locus">MCRO_0265</name>
</gene>
<dbReference type="Gene3D" id="1.10.10.10">
    <property type="entry name" value="Winged helix-like DNA-binding domain superfamily/Winged helix DNA-binding domain"/>
    <property type="match status" value="1"/>
</dbReference>
<dbReference type="InterPro" id="IPR041445">
    <property type="entry name" value="AAA_lid_4"/>
</dbReference>
<dbReference type="InterPro" id="IPR003593">
    <property type="entry name" value="AAA+_ATPase"/>
</dbReference>
<keyword evidence="7 9" id="KW-0233">DNA recombination</keyword>
<feature type="domain" description="AAA+ ATPase" evidence="10">
    <location>
        <begin position="36"/>
        <end position="167"/>
    </location>
</feature>
<sequence>MKTDLRPSNFKEFIGQNKIKETLKAMIISANTQKRVLDHILFYGPPGTGKTSLATIIANEQNAIIHYVQASNIDKKSDLVSILSTINHGDILFIDEVHGLNKVIEELLYNAMEDFVFDILIGTEENAKTIRMKIKPFTLIAATTKLNLISQPLKDRFGFIAKLNNYELIELVRILKNSAKALKIEIGESEANLICSYSRQTPRIANNLLRRVNDFKIANNKELIDFKIIEKTFDNLELYEFGLTKDHIEYLDLLRNSFDEKWASLDTMCGLLNLEKDNLLNEVEPILLYYGLIKKSSRGRQITNEGISYTLKNI</sequence>
<feature type="binding site" evidence="9">
    <location>
        <position position="156"/>
    </location>
    <ligand>
        <name>ATP</name>
        <dbReference type="ChEBI" id="CHEBI:30616"/>
    </ligand>
</feature>
<dbReference type="GO" id="GO:0005737">
    <property type="term" value="C:cytoplasm"/>
    <property type="evidence" value="ECO:0007669"/>
    <property type="project" value="UniProtKB-SubCell"/>
</dbReference>
<dbReference type="GO" id="GO:0048476">
    <property type="term" value="C:Holliday junction resolvase complex"/>
    <property type="evidence" value="ECO:0007669"/>
    <property type="project" value="UniProtKB-UniRule"/>
</dbReference>
<feature type="binding site" evidence="9">
    <location>
        <position position="5"/>
    </location>
    <ligand>
        <name>ATP</name>
        <dbReference type="ChEBI" id="CHEBI:30616"/>
    </ligand>
</feature>
<dbReference type="RefSeq" id="WP_013054490.1">
    <property type="nucleotide sequence ID" value="NC_014014.1"/>
</dbReference>
<feature type="binding site" evidence="9">
    <location>
        <position position="51"/>
    </location>
    <ligand>
        <name>Mg(2+)</name>
        <dbReference type="ChEBI" id="CHEBI:18420"/>
    </ligand>
</feature>
<protein>
    <recommendedName>
        <fullName evidence="9">Holliday junction branch migration complex subunit RuvB</fullName>
        <ecNumber evidence="9">3.6.4.-</ecNumber>
    </recommendedName>
</protein>
<dbReference type="HOGENOM" id="CLU_055599_1_0_14"/>